<comment type="caution">
    <text evidence="2">The sequence shown here is derived from an EMBL/GenBank/DDBJ whole genome shotgun (WGS) entry which is preliminary data.</text>
</comment>
<name>A0A2M6WDF0_9BACT</name>
<proteinExistence type="predicted"/>
<evidence type="ECO:0000313" key="3">
    <source>
        <dbReference type="Proteomes" id="UP000230543"/>
    </source>
</evidence>
<dbReference type="Proteomes" id="UP000230543">
    <property type="component" value="Unassembled WGS sequence"/>
</dbReference>
<dbReference type="InterPro" id="IPR001296">
    <property type="entry name" value="Glyco_trans_1"/>
</dbReference>
<dbReference type="GO" id="GO:0016757">
    <property type="term" value="F:glycosyltransferase activity"/>
    <property type="evidence" value="ECO:0007669"/>
    <property type="project" value="InterPro"/>
</dbReference>
<dbReference type="Gene3D" id="3.40.50.2000">
    <property type="entry name" value="Glycogen Phosphorylase B"/>
    <property type="match status" value="2"/>
</dbReference>
<sequence length="94" mass="10618">MTTAVIQALATGLPAITTDHSGFPDQIIEGKNGFMVKEGDWQALAEKILSYMDNPQLWPGFSSFGRSHMEKTYDVDILIERQIEIYQDLINQDL</sequence>
<dbReference type="EMBL" id="PFBO01000010">
    <property type="protein sequence ID" value="PIT90774.1"/>
    <property type="molecule type" value="Genomic_DNA"/>
</dbReference>
<accession>A0A2M6WDF0</accession>
<evidence type="ECO:0000313" key="2">
    <source>
        <dbReference type="EMBL" id="PIT90774.1"/>
    </source>
</evidence>
<dbReference type="AlphaFoldDB" id="A0A2M6WDF0"/>
<gene>
    <name evidence="2" type="ORF">COU22_00230</name>
</gene>
<protein>
    <recommendedName>
        <fullName evidence="1">Glycosyl transferase family 1 domain-containing protein</fullName>
    </recommendedName>
</protein>
<dbReference type="InterPro" id="IPR050194">
    <property type="entry name" value="Glycosyltransferase_grp1"/>
</dbReference>
<evidence type="ECO:0000259" key="1">
    <source>
        <dbReference type="Pfam" id="PF00534"/>
    </source>
</evidence>
<dbReference type="PANTHER" id="PTHR45947:SF3">
    <property type="entry name" value="SULFOQUINOVOSYL TRANSFERASE SQD2"/>
    <property type="match status" value="1"/>
</dbReference>
<feature type="domain" description="Glycosyl transferase family 1" evidence="1">
    <location>
        <begin position="3"/>
        <end position="57"/>
    </location>
</feature>
<reference evidence="3" key="1">
    <citation type="submission" date="2017-09" db="EMBL/GenBank/DDBJ databases">
        <title>Depth-based differentiation of microbial function through sediment-hosted aquifers and enrichment of novel symbionts in the deep terrestrial subsurface.</title>
        <authorList>
            <person name="Probst A.J."/>
            <person name="Ladd B."/>
            <person name="Jarett J.K."/>
            <person name="Geller-Mcgrath D.E."/>
            <person name="Sieber C.M.K."/>
            <person name="Emerson J.B."/>
            <person name="Anantharaman K."/>
            <person name="Thomas B.C."/>
            <person name="Malmstrom R."/>
            <person name="Stieglmeier M."/>
            <person name="Klingl A."/>
            <person name="Woyke T."/>
            <person name="Ryan C.M."/>
            <person name="Banfield J.F."/>
        </authorList>
    </citation>
    <scope>NUCLEOTIDE SEQUENCE [LARGE SCALE GENOMIC DNA]</scope>
</reference>
<dbReference type="PANTHER" id="PTHR45947">
    <property type="entry name" value="SULFOQUINOVOSYL TRANSFERASE SQD2"/>
    <property type="match status" value="1"/>
</dbReference>
<dbReference type="SUPFAM" id="SSF53756">
    <property type="entry name" value="UDP-Glycosyltransferase/glycogen phosphorylase"/>
    <property type="match status" value="1"/>
</dbReference>
<dbReference type="Pfam" id="PF00534">
    <property type="entry name" value="Glycos_transf_1"/>
    <property type="match status" value="1"/>
</dbReference>
<organism evidence="2 3">
    <name type="scientific">Candidatus Komeilibacteria bacterium CG10_big_fil_rev_8_21_14_0_10_41_13</name>
    <dbReference type="NCBI Taxonomy" id="1974476"/>
    <lineage>
        <taxon>Bacteria</taxon>
        <taxon>Candidatus Komeiliibacteriota</taxon>
    </lineage>
</organism>